<evidence type="ECO:0000313" key="4">
    <source>
        <dbReference type="Proteomes" id="UP000887561"/>
    </source>
</evidence>
<dbReference type="GO" id="GO:0004089">
    <property type="term" value="F:carbonate dehydratase activity"/>
    <property type="evidence" value="ECO:0007669"/>
    <property type="project" value="InterPro"/>
</dbReference>
<dbReference type="Proteomes" id="UP000887561">
    <property type="component" value="Unplaced"/>
</dbReference>
<dbReference type="Gene3D" id="3.10.200.10">
    <property type="entry name" value="Alpha carbonic anhydrase"/>
    <property type="match status" value="1"/>
</dbReference>
<accession>A0A915MZN1</accession>
<comment type="similarity">
    <text evidence="1">Belongs to the alpha-carbonic anhydrase family.</text>
</comment>
<keyword evidence="4" id="KW-1185">Reference proteome</keyword>
<evidence type="ECO:0000259" key="3">
    <source>
        <dbReference type="PROSITE" id="PS51144"/>
    </source>
</evidence>
<dbReference type="InterPro" id="IPR023561">
    <property type="entry name" value="Carbonic_anhydrase_a-class"/>
</dbReference>
<dbReference type="InterPro" id="IPR001148">
    <property type="entry name" value="CA_dom"/>
</dbReference>
<protein>
    <submittedName>
        <fullName evidence="5">Alpha-carbonic anhydrase domain-containing protein</fullName>
    </submittedName>
</protein>
<reference evidence="5" key="1">
    <citation type="submission" date="2022-11" db="UniProtKB">
        <authorList>
            <consortium name="WormBaseParasite"/>
        </authorList>
    </citation>
    <scope>IDENTIFICATION</scope>
</reference>
<dbReference type="GO" id="GO:0008270">
    <property type="term" value="F:zinc ion binding"/>
    <property type="evidence" value="ECO:0007669"/>
    <property type="project" value="InterPro"/>
</dbReference>
<feature type="domain" description="Alpha-carbonic anhydrase" evidence="3">
    <location>
        <begin position="1"/>
        <end position="199"/>
    </location>
</feature>
<dbReference type="PROSITE" id="PS51144">
    <property type="entry name" value="ALPHA_CA_2"/>
    <property type="match status" value="1"/>
</dbReference>
<feature type="coiled-coil region" evidence="2">
    <location>
        <begin position="336"/>
        <end position="363"/>
    </location>
</feature>
<dbReference type="SUPFAM" id="SSF51069">
    <property type="entry name" value="Carbonic anhydrase"/>
    <property type="match status" value="1"/>
</dbReference>
<name>A0A915MZN1_MELJA</name>
<dbReference type="SMART" id="SM01057">
    <property type="entry name" value="Carb_anhydrase"/>
    <property type="match status" value="1"/>
</dbReference>
<proteinExistence type="inferred from homology"/>
<dbReference type="GO" id="GO:0006730">
    <property type="term" value="P:one-carbon metabolic process"/>
    <property type="evidence" value="ECO:0007669"/>
    <property type="project" value="TreeGrafter"/>
</dbReference>
<dbReference type="InterPro" id="IPR036398">
    <property type="entry name" value="CA_dom_sf"/>
</dbReference>
<evidence type="ECO:0000313" key="5">
    <source>
        <dbReference type="WBParaSite" id="scaffold5859_cov248.g10101"/>
    </source>
</evidence>
<evidence type="ECO:0000256" key="2">
    <source>
        <dbReference type="SAM" id="Coils"/>
    </source>
</evidence>
<organism evidence="4 5">
    <name type="scientific">Meloidogyne javanica</name>
    <name type="common">Root-knot nematode worm</name>
    <dbReference type="NCBI Taxonomy" id="6303"/>
    <lineage>
        <taxon>Eukaryota</taxon>
        <taxon>Metazoa</taxon>
        <taxon>Ecdysozoa</taxon>
        <taxon>Nematoda</taxon>
        <taxon>Chromadorea</taxon>
        <taxon>Rhabditida</taxon>
        <taxon>Tylenchina</taxon>
        <taxon>Tylenchomorpha</taxon>
        <taxon>Tylenchoidea</taxon>
        <taxon>Meloidogynidae</taxon>
        <taxon>Meloidogyninae</taxon>
        <taxon>Meloidogyne</taxon>
        <taxon>Meloidogyne incognita group</taxon>
    </lineage>
</organism>
<sequence length="423" mass="49411">MSLNDGGPAFPYNYQFQQLLFHFGDIKKGEVGSEHTINRVRFPAEIQLLAYNSDLYENFTQAQSQPRGLLALGIIVDIGDRTNVELKRLAKAAINIKYRNQVVQIKHFQPSALLPHTDYYITYEGSLTFPGCFETVNWPLKAQNGRILRTNINIKLKPSLPFPYYSSPTDGNCPSNVYVDMGYQTNPKRTEKRLLQQPIYFGREKRKFTSEVSDFLVIEVLKRKTLLVENNTSRDLTFSEKKRNAWNDVRLLLSTRFVGFDQNIEAIKSHWRYRKRKVTDVFGEFNFSINHENKLKEKLTPIDLKIYEELRDSNMLQDCSMDIDNTSIHSLNIEENSNLNEENEKIEETFEKMRGKKRHLKVEEEFVKEKEDSPINSKVDEEPIESLQRKALIVLDMHELEPIESLQRKALIVCLVQNYRLHP</sequence>
<dbReference type="PANTHER" id="PTHR18952">
    <property type="entry name" value="CARBONIC ANHYDRASE"/>
    <property type="match status" value="1"/>
</dbReference>
<evidence type="ECO:0000256" key="1">
    <source>
        <dbReference type="ARBA" id="ARBA00010718"/>
    </source>
</evidence>
<dbReference type="Pfam" id="PF00194">
    <property type="entry name" value="Carb_anhydrase"/>
    <property type="match status" value="1"/>
</dbReference>
<keyword evidence="2" id="KW-0175">Coiled coil</keyword>
<dbReference type="PANTHER" id="PTHR18952:SF208">
    <property type="entry name" value="CARBONIC ANHYDRASE XA-RELATED"/>
    <property type="match status" value="1"/>
</dbReference>
<dbReference type="AlphaFoldDB" id="A0A915MZN1"/>
<dbReference type="WBParaSite" id="scaffold5859_cov248.g10101">
    <property type="protein sequence ID" value="scaffold5859_cov248.g10101"/>
    <property type="gene ID" value="scaffold5859_cov248.g10101"/>
</dbReference>